<proteinExistence type="predicted"/>
<evidence type="ECO:0000313" key="1">
    <source>
        <dbReference type="EMBL" id="KKL59746.1"/>
    </source>
</evidence>
<accession>A0A0F9E100</accession>
<organism evidence="1">
    <name type="scientific">marine sediment metagenome</name>
    <dbReference type="NCBI Taxonomy" id="412755"/>
    <lineage>
        <taxon>unclassified sequences</taxon>
        <taxon>metagenomes</taxon>
        <taxon>ecological metagenomes</taxon>
    </lineage>
</organism>
<dbReference type="AlphaFoldDB" id="A0A0F9E100"/>
<dbReference type="EMBL" id="LAZR01029382">
    <property type="protein sequence ID" value="KKL59746.1"/>
    <property type="molecule type" value="Genomic_DNA"/>
</dbReference>
<reference evidence="1" key="1">
    <citation type="journal article" date="2015" name="Nature">
        <title>Complex archaea that bridge the gap between prokaryotes and eukaryotes.</title>
        <authorList>
            <person name="Spang A."/>
            <person name="Saw J.H."/>
            <person name="Jorgensen S.L."/>
            <person name="Zaremba-Niedzwiedzka K."/>
            <person name="Martijn J."/>
            <person name="Lind A.E."/>
            <person name="van Eijk R."/>
            <person name="Schleper C."/>
            <person name="Guy L."/>
            <person name="Ettema T.J."/>
        </authorList>
    </citation>
    <scope>NUCLEOTIDE SEQUENCE</scope>
</reference>
<protein>
    <submittedName>
        <fullName evidence="1">Uncharacterized protein</fullName>
    </submittedName>
</protein>
<comment type="caution">
    <text evidence="1">The sequence shown here is derived from an EMBL/GenBank/DDBJ whole genome shotgun (WGS) entry which is preliminary data.</text>
</comment>
<sequence>MAAILKIPKIALFSKTRSTEVIKKIQKRNLNDMLITYQRNIKTEAPVGATSQLLNNIFTENFTTFGKVFATAPYADVIEQGRRAKPVSMEADIM</sequence>
<feature type="non-terminal residue" evidence="1">
    <location>
        <position position="94"/>
    </location>
</feature>
<name>A0A0F9E100_9ZZZZ</name>
<gene>
    <name evidence="1" type="ORF">LCGC14_2212260</name>
</gene>